<dbReference type="InterPro" id="IPR013632">
    <property type="entry name" value="Rad51_C"/>
</dbReference>
<dbReference type="Gene3D" id="3.40.50.300">
    <property type="entry name" value="P-loop containing nucleotide triphosphate hydrolases"/>
    <property type="match status" value="1"/>
</dbReference>
<dbReference type="PANTHER" id="PTHR46487">
    <property type="entry name" value="DNA REPAIR PROTEIN XRCC3"/>
    <property type="match status" value="1"/>
</dbReference>
<dbReference type="Pfam" id="PF08423">
    <property type="entry name" value="Rad51"/>
    <property type="match status" value="1"/>
</dbReference>
<proteinExistence type="predicted"/>
<dbReference type="GO" id="GO:0005657">
    <property type="term" value="C:replication fork"/>
    <property type="evidence" value="ECO:0007669"/>
    <property type="project" value="TreeGrafter"/>
</dbReference>
<evidence type="ECO:0000259" key="1">
    <source>
        <dbReference type="PROSITE" id="PS50162"/>
    </source>
</evidence>
<organism evidence="2 3">
    <name type="scientific">Caerostris extrusa</name>
    <name type="common">Bark spider</name>
    <name type="synonym">Caerostris bankana</name>
    <dbReference type="NCBI Taxonomy" id="172846"/>
    <lineage>
        <taxon>Eukaryota</taxon>
        <taxon>Metazoa</taxon>
        <taxon>Ecdysozoa</taxon>
        <taxon>Arthropoda</taxon>
        <taxon>Chelicerata</taxon>
        <taxon>Arachnida</taxon>
        <taxon>Araneae</taxon>
        <taxon>Araneomorphae</taxon>
        <taxon>Entelegynae</taxon>
        <taxon>Araneoidea</taxon>
        <taxon>Araneidae</taxon>
        <taxon>Caerostris</taxon>
    </lineage>
</organism>
<gene>
    <name evidence="2" type="primary">XRCC3</name>
    <name evidence="2" type="ORF">CEXT_599451</name>
</gene>
<sequence length="200" mass="22129">MPTSIGGLNSKVVYIHSEGDFPIKRFLQMATAFKSKNPKLQNIKLSDNLILKKVFNLGQLMHVLQKGLPELLKKVNNLKIIIIDSVAALLRCEYDSLNERTSLLLQLATEIWKLANINGMAVICVNQVSGSNKGNGKNSLDVPSLGLLWSNILTTRIKISRNSSENNEPSTRNLGLIFSSYHSHLCNNFVISEKGINVIG</sequence>
<keyword evidence="3" id="KW-1185">Reference proteome</keyword>
<dbReference type="GO" id="GO:0071140">
    <property type="term" value="P:resolution of mitotic recombination intermediates"/>
    <property type="evidence" value="ECO:0007669"/>
    <property type="project" value="TreeGrafter"/>
</dbReference>
<protein>
    <submittedName>
        <fullName evidence="2">DNA repair protein XRCC3 homolog</fullName>
    </submittedName>
</protein>
<dbReference type="GO" id="GO:0000400">
    <property type="term" value="F:four-way junction DNA binding"/>
    <property type="evidence" value="ECO:0007669"/>
    <property type="project" value="TreeGrafter"/>
</dbReference>
<accession>A0AAV4RGV8</accession>
<reference evidence="2 3" key="1">
    <citation type="submission" date="2021-06" db="EMBL/GenBank/DDBJ databases">
        <title>Caerostris extrusa draft genome.</title>
        <authorList>
            <person name="Kono N."/>
            <person name="Arakawa K."/>
        </authorList>
    </citation>
    <scope>NUCLEOTIDE SEQUENCE [LARGE SCALE GENOMIC DNA]</scope>
</reference>
<dbReference type="Proteomes" id="UP001054945">
    <property type="component" value="Unassembled WGS sequence"/>
</dbReference>
<dbReference type="GO" id="GO:0000722">
    <property type="term" value="P:telomere maintenance via recombination"/>
    <property type="evidence" value="ECO:0007669"/>
    <property type="project" value="TreeGrafter"/>
</dbReference>
<dbReference type="InterPro" id="IPR027417">
    <property type="entry name" value="P-loop_NTPase"/>
</dbReference>
<dbReference type="EMBL" id="BPLR01007762">
    <property type="protein sequence ID" value="GIY19460.1"/>
    <property type="molecule type" value="Genomic_DNA"/>
</dbReference>
<name>A0AAV4RGV8_CAEEX</name>
<dbReference type="GO" id="GO:0045003">
    <property type="term" value="P:double-strand break repair via synthesis-dependent strand annealing"/>
    <property type="evidence" value="ECO:0007669"/>
    <property type="project" value="TreeGrafter"/>
</dbReference>
<dbReference type="PROSITE" id="PS50162">
    <property type="entry name" value="RECA_2"/>
    <property type="match status" value="1"/>
</dbReference>
<feature type="domain" description="RecA family profile 1" evidence="1">
    <location>
        <begin position="1"/>
        <end position="128"/>
    </location>
</feature>
<evidence type="ECO:0000313" key="3">
    <source>
        <dbReference type="Proteomes" id="UP001054945"/>
    </source>
</evidence>
<dbReference type="GO" id="GO:0033065">
    <property type="term" value="C:Rad51C-XRCC3 complex"/>
    <property type="evidence" value="ECO:0007669"/>
    <property type="project" value="TreeGrafter"/>
</dbReference>
<dbReference type="GO" id="GO:0090656">
    <property type="term" value="P:t-circle formation"/>
    <property type="evidence" value="ECO:0007669"/>
    <property type="project" value="TreeGrafter"/>
</dbReference>
<comment type="caution">
    <text evidence="2">The sequence shown here is derived from an EMBL/GenBank/DDBJ whole genome shotgun (WGS) entry which is preliminary data.</text>
</comment>
<dbReference type="SUPFAM" id="SSF52540">
    <property type="entry name" value="P-loop containing nucleoside triphosphate hydrolases"/>
    <property type="match status" value="1"/>
</dbReference>
<dbReference type="AlphaFoldDB" id="A0AAV4RGV8"/>
<dbReference type="InterPro" id="IPR020588">
    <property type="entry name" value="RecA_ATP-bd"/>
</dbReference>
<dbReference type="PANTHER" id="PTHR46487:SF1">
    <property type="entry name" value="DNA REPAIR PROTEIN XRCC3"/>
    <property type="match status" value="1"/>
</dbReference>
<dbReference type="GO" id="GO:0140664">
    <property type="term" value="F:ATP-dependent DNA damage sensor activity"/>
    <property type="evidence" value="ECO:0007669"/>
    <property type="project" value="InterPro"/>
</dbReference>
<dbReference type="GO" id="GO:0005524">
    <property type="term" value="F:ATP binding"/>
    <property type="evidence" value="ECO:0007669"/>
    <property type="project" value="InterPro"/>
</dbReference>
<evidence type="ECO:0000313" key="2">
    <source>
        <dbReference type="EMBL" id="GIY19460.1"/>
    </source>
</evidence>